<dbReference type="InterPro" id="IPR000700">
    <property type="entry name" value="PAS-assoc_C"/>
</dbReference>
<dbReference type="SMART" id="SM00388">
    <property type="entry name" value="HisKA"/>
    <property type="match status" value="1"/>
</dbReference>
<dbReference type="Gene3D" id="3.30.450.40">
    <property type="match status" value="1"/>
</dbReference>
<dbReference type="SMART" id="SM00448">
    <property type="entry name" value="REC"/>
    <property type="match status" value="1"/>
</dbReference>
<dbReference type="PROSITE" id="PS50113">
    <property type="entry name" value="PAC"/>
    <property type="match status" value="1"/>
</dbReference>
<organism evidence="10 11">
    <name type="scientific">Noviherbaspirillum album</name>
    <dbReference type="NCBI Taxonomy" id="3080276"/>
    <lineage>
        <taxon>Bacteria</taxon>
        <taxon>Pseudomonadati</taxon>
        <taxon>Pseudomonadota</taxon>
        <taxon>Betaproteobacteria</taxon>
        <taxon>Burkholderiales</taxon>
        <taxon>Oxalobacteraceae</taxon>
        <taxon>Noviherbaspirillum</taxon>
    </lineage>
</organism>
<dbReference type="GO" id="GO:0005524">
    <property type="term" value="F:ATP binding"/>
    <property type="evidence" value="ECO:0007669"/>
    <property type="project" value="UniProtKB-KW"/>
</dbReference>
<dbReference type="Proteomes" id="UP001352263">
    <property type="component" value="Unassembled WGS sequence"/>
</dbReference>
<dbReference type="InterPro" id="IPR035965">
    <property type="entry name" value="PAS-like_dom_sf"/>
</dbReference>
<accession>A0ABU6J4Q2</accession>
<dbReference type="InterPro" id="IPR004358">
    <property type="entry name" value="Sig_transdc_His_kin-like_C"/>
</dbReference>
<evidence type="ECO:0000259" key="9">
    <source>
        <dbReference type="PROSITE" id="PS50113"/>
    </source>
</evidence>
<dbReference type="Pfam" id="PF02518">
    <property type="entry name" value="HATPase_c"/>
    <property type="match status" value="1"/>
</dbReference>
<dbReference type="InterPro" id="IPR011006">
    <property type="entry name" value="CheY-like_superfamily"/>
</dbReference>
<dbReference type="SUPFAM" id="SSF55785">
    <property type="entry name" value="PYP-like sensor domain (PAS domain)"/>
    <property type="match status" value="2"/>
</dbReference>
<evidence type="ECO:0000256" key="5">
    <source>
        <dbReference type="ARBA" id="ARBA00022777"/>
    </source>
</evidence>
<dbReference type="SUPFAM" id="SSF52172">
    <property type="entry name" value="CheY-like"/>
    <property type="match status" value="1"/>
</dbReference>
<keyword evidence="3 6" id="KW-0597">Phosphoprotein</keyword>
<keyword evidence="4" id="KW-0808">Transferase</keyword>
<dbReference type="Pfam" id="PF00512">
    <property type="entry name" value="HisKA"/>
    <property type="match status" value="1"/>
</dbReference>
<dbReference type="CDD" id="cd00082">
    <property type="entry name" value="HisKA"/>
    <property type="match status" value="1"/>
</dbReference>
<evidence type="ECO:0000256" key="1">
    <source>
        <dbReference type="ARBA" id="ARBA00000085"/>
    </source>
</evidence>
<evidence type="ECO:0000256" key="4">
    <source>
        <dbReference type="ARBA" id="ARBA00022679"/>
    </source>
</evidence>
<dbReference type="Pfam" id="PF01590">
    <property type="entry name" value="GAF"/>
    <property type="match status" value="1"/>
</dbReference>
<dbReference type="Gene3D" id="1.10.287.130">
    <property type="match status" value="1"/>
</dbReference>
<dbReference type="InterPro" id="IPR029016">
    <property type="entry name" value="GAF-like_dom_sf"/>
</dbReference>
<gene>
    <name evidence="10" type="ORF">RY831_05520</name>
</gene>
<evidence type="ECO:0000256" key="3">
    <source>
        <dbReference type="ARBA" id="ARBA00022553"/>
    </source>
</evidence>
<dbReference type="InterPro" id="IPR005467">
    <property type="entry name" value="His_kinase_dom"/>
</dbReference>
<name>A0ABU6J4Q2_9BURK</name>
<dbReference type="SUPFAM" id="SSF55874">
    <property type="entry name" value="ATPase domain of HSP90 chaperone/DNA topoisomerase II/histidine kinase"/>
    <property type="match status" value="1"/>
</dbReference>
<dbReference type="Gene3D" id="3.30.450.20">
    <property type="entry name" value="PAS domain"/>
    <property type="match status" value="2"/>
</dbReference>
<comment type="catalytic activity">
    <reaction evidence="1">
        <text>ATP + protein L-histidine = ADP + protein N-phospho-L-histidine.</text>
        <dbReference type="EC" id="2.7.13.3"/>
    </reaction>
</comment>
<reference evidence="10 11" key="1">
    <citation type="submission" date="2023-10" db="EMBL/GenBank/DDBJ databases">
        <title>Noviherbaspirillum sp. CPCC 100848 genome assembly.</title>
        <authorList>
            <person name="Li X.Y."/>
            <person name="Fang X.M."/>
        </authorList>
    </citation>
    <scope>NUCLEOTIDE SEQUENCE [LARGE SCALE GENOMIC DNA]</scope>
    <source>
        <strain evidence="10 11">CPCC 100848</strain>
    </source>
</reference>
<sequence>MTKQPLANFDFLAGKGMMRTLMREHDWSNSPLGPPHQWSAALRTVAGLMLDSQFPMFVAWGPDLGFLYNDAYIEVLGAKHPQALGGRFHDIWEEIWPVISPLIDHALAGEASFHENLPLLMQRKGHEEQTWFTFSYSPARDENGRVAGMFCACTETTGQILAERRQAFELHLADLLRGMDDPLEIIEASAGALGRHLEVARVGYGEIDAAGQHVLVARDWTDGSVASLAGKSRPLESFGPDIIAELKAGHTLRLDDMASDPRSAPYAQGYASIGVVSLLVIPLIKAGRMKAILYLHEPQTRHWTREDEALAEQVAERTWATIERARAEERRRQAEEALSAQLAAESDRLRTLFEQAPGFMAVLRGPQHVFELANAAFLRFIGRQQIIGKPVREALPDLETQPFFGQLDRVYATGEPFFAQQAPVTLALAPGREAVERYVDFIYQPVRDAAGNVSGIFVEGYDVTERKLADEALRAADRRKDEFLAMLAHELRNPLAPISNAAQILRIISTDQPKVRQASDIIARQVEHMTGLVDDLLDVSRVTRGLIKLDSGMADLHDIVAGAVEQVGALIDARSHRLRLEVPDHPLPILGDHTRLVQVFANLLNNAAKYTPEGGVIALRLEQDNGMYMVSVRDNGVGIEPKLIPHIFDLFTQAERSPDRSQGGLGLGLALVRSLVDLHGGSVAARSEGPAKGSEFIIRLPCPPGVMTEARPPEEPEVSAAARHGLRVMVVDDNVDAAESLALLLETEGHQVAVGHVAEDALAMMSQDAPQVFLLDIGLPDMDGYELARRLRAQAGTPRPLLVALTGYGQLKDQEKSRAAGFDHHLVKPADIREVMALLAGFAAQQSGTVDSR</sequence>
<dbReference type="PROSITE" id="PS50109">
    <property type="entry name" value="HIS_KIN"/>
    <property type="match status" value="1"/>
</dbReference>
<dbReference type="InterPro" id="IPR000014">
    <property type="entry name" value="PAS"/>
</dbReference>
<dbReference type="InterPro" id="IPR036890">
    <property type="entry name" value="HATPase_C_sf"/>
</dbReference>
<evidence type="ECO:0000313" key="10">
    <source>
        <dbReference type="EMBL" id="MEC4718597.1"/>
    </source>
</evidence>
<dbReference type="PROSITE" id="PS50110">
    <property type="entry name" value="RESPONSE_REGULATORY"/>
    <property type="match status" value="1"/>
</dbReference>
<dbReference type="SMART" id="SM00091">
    <property type="entry name" value="PAS"/>
    <property type="match status" value="2"/>
</dbReference>
<dbReference type="InterPro" id="IPR003594">
    <property type="entry name" value="HATPase_dom"/>
</dbReference>
<dbReference type="SMART" id="SM00387">
    <property type="entry name" value="HATPase_c"/>
    <property type="match status" value="1"/>
</dbReference>
<dbReference type="SMART" id="SM00065">
    <property type="entry name" value="GAF"/>
    <property type="match status" value="1"/>
</dbReference>
<dbReference type="SUPFAM" id="SSF55781">
    <property type="entry name" value="GAF domain-like"/>
    <property type="match status" value="1"/>
</dbReference>
<feature type="domain" description="PAC" evidence="9">
    <location>
        <begin position="420"/>
        <end position="475"/>
    </location>
</feature>
<keyword evidence="10" id="KW-0547">Nucleotide-binding</keyword>
<dbReference type="InterPro" id="IPR003661">
    <property type="entry name" value="HisK_dim/P_dom"/>
</dbReference>
<dbReference type="Gene3D" id="3.30.565.10">
    <property type="entry name" value="Histidine kinase-like ATPase, C-terminal domain"/>
    <property type="match status" value="1"/>
</dbReference>
<feature type="domain" description="Histidine kinase" evidence="7">
    <location>
        <begin position="486"/>
        <end position="704"/>
    </location>
</feature>
<dbReference type="CDD" id="cd00075">
    <property type="entry name" value="HATPase"/>
    <property type="match status" value="1"/>
</dbReference>
<evidence type="ECO:0000256" key="6">
    <source>
        <dbReference type="PROSITE-ProRule" id="PRU00169"/>
    </source>
</evidence>
<keyword evidence="5" id="KW-0418">Kinase</keyword>
<feature type="modified residue" description="4-aspartylphosphate" evidence="6">
    <location>
        <position position="776"/>
    </location>
</feature>
<dbReference type="RefSeq" id="WP_326505327.1">
    <property type="nucleotide sequence ID" value="NZ_JAWIIV010000003.1"/>
</dbReference>
<dbReference type="PRINTS" id="PR00344">
    <property type="entry name" value="BCTRLSENSOR"/>
</dbReference>
<dbReference type="CDD" id="cd17580">
    <property type="entry name" value="REC_2_DhkD-like"/>
    <property type="match status" value="1"/>
</dbReference>
<comment type="caution">
    <text evidence="10">The sequence shown here is derived from an EMBL/GenBank/DDBJ whole genome shotgun (WGS) entry which is preliminary data.</text>
</comment>
<keyword evidence="10" id="KW-0067">ATP-binding</keyword>
<dbReference type="SUPFAM" id="SSF47384">
    <property type="entry name" value="Homodimeric domain of signal transducing histidine kinase"/>
    <property type="match status" value="1"/>
</dbReference>
<dbReference type="EC" id="2.7.13.3" evidence="2"/>
<keyword evidence="11" id="KW-1185">Reference proteome</keyword>
<dbReference type="Gene3D" id="3.40.50.2300">
    <property type="match status" value="1"/>
</dbReference>
<feature type="domain" description="Response regulatory" evidence="8">
    <location>
        <begin position="727"/>
        <end position="843"/>
    </location>
</feature>
<evidence type="ECO:0000259" key="7">
    <source>
        <dbReference type="PROSITE" id="PS50109"/>
    </source>
</evidence>
<evidence type="ECO:0000313" key="11">
    <source>
        <dbReference type="Proteomes" id="UP001352263"/>
    </source>
</evidence>
<dbReference type="InterPro" id="IPR003018">
    <property type="entry name" value="GAF"/>
</dbReference>
<dbReference type="InterPro" id="IPR036097">
    <property type="entry name" value="HisK_dim/P_sf"/>
</dbReference>
<dbReference type="Pfam" id="PF00072">
    <property type="entry name" value="Response_reg"/>
    <property type="match status" value="1"/>
</dbReference>
<proteinExistence type="predicted"/>
<dbReference type="Pfam" id="PF08448">
    <property type="entry name" value="PAS_4"/>
    <property type="match status" value="2"/>
</dbReference>
<dbReference type="EMBL" id="JAWIIV010000003">
    <property type="protein sequence ID" value="MEC4718597.1"/>
    <property type="molecule type" value="Genomic_DNA"/>
</dbReference>
<dbReference type="PANTHER" id="PTHR43547">
    <property type="entry name" value="TWO-COMPONENT HISTIDINE KINASE"/>
    <property type="match status" value="1"/>
</dbReference>
<evidence type="ECO:0000256" key="2">
    <source>
        <dbReference type="ARBA" id="ARBA00012438"/>
    </source>
</evidence>
<evidence type="ECO:0000259" key="8">
    <source>
        <dbReference type="PROSITE" id="PS50110"/>
    </source>
</evidence>
<dbReference type="InterPro" id="IPR001789">
    <property type="entry name" value="Sig_transdc_resp-reg_receiver"/>
</dbReference>
<dbReference type="PANTHER" id="PTHR43547:SF2">
    <property type="entry name" value="HYBRID SIGNAL TRANSDUCTION HISTIDINE KINASE C"/>
    <property type="match status" value="1"/>
</dbReference>
<dbReference type="InterPro" id="IPR013656">
    <property type="entry name" value="PAS_4"/>
</dbReference>
<protein>
    <recommendedName>
        <fullName evidence="2">histidine kinase</fullName>
        <ecNumber evidence="2">2.7.13.3</ecNumber>
    </recommendedName>
</protein>